<dbReference type="AlphaFoldDB" id="A0A7M7PWN2"/>
<dbReference type="GeneID" id="107981265"/>
<dbReference type="Proteomes" id="UP000002358">
    <property type="component" value="Unassembled WGS sequence"/>
</dbReference>
<keyword evidence="2" id="KW-1185">Reference proteome</keyword>
<dbReference type="SMR" id="A0A7M7PWN2"/>
<name>A0A7M7PWN2_NASVI</name>
<sequence>MLLHSEYSLLSFLQNQDGVHHHRFFKDCALEEKITYSGFVYTRRTRQRLCLILDCLLCHDFNPNSNYLINFQHYVIREKKLSKTKNLKKC</sequence>
<protein>
    <submittedName>
        <fullName evidence="1">Uncharacterized protein</fullName>
    </submittedName>
</protein>
<organism evidence="1 2">
    <name type="scientific">Nasonia vitripennis</name>
    <name type="common">Parasitic wasp</name>
    <dbReference type="NCBI Taxonomy" id="7425"/>
    <lineage>
        <taxon>Eukaryota</taxon>
        <taxon>Metazoa</taxon>
        <taxon>Ecdysozoa</taxon>
        <taxon>Arthropoda</taxon>
        <taxon>Hexapoda</taxon>
        <taxon>Insecta</taxon>
        <taxon>Pterygota</taxon>
        <taxon>Neoptera</taxon>
        <taxon>Endopterygota</taxon>
        <taxon>Hymenoptera</taxon>
        <taxon>Apocrita</taxon>
        <taxon>Proctotrupomorpha</taxon>
        <taxon>Chalcidoidea</taxon>
        <taxon>Pteromalidae</taxon>
        <taxon>Pteromalinae</taxon>
        <taxon>Nasonia</taxon>
    </lineage>
</organism>
<accession>A0A7M7PWN2</accession>
<dbReference type="RefSeq" id="XP_031777119.1">
    <property type="nucleotide sequence ID" value="XM_031921259.2"/>
</dbReference>
<evidence type="ECO:0000313" key="2">
    <source>
        <dbReference type="Proteomes" id="UP000002358"/>
    </source>
</evidence>
<dbReference type="KEGG" id="nvi:107981265"/>
<reference evidence="1" key="1">
    <citation type="submission" date="2021-01" db="UniProtKB">
        <authorList>
            <consortium name="EnsemblMetazoa"/>
        </authorList>
    </citation>
    <scope>IDENTIFICATION</scope>
</reference>
<dbReference type="InParanoid" id="A0A7M7PWN2"/>
<proteinExistence type="predicted"/>
<evidence type="ECO:0000313" key="1">
    <source>
        <dbReference type="EnsemblMetazoa" id="XP_031777119"/>
    </source>
</evidence>
<dbReference type="EnsemblMetazoa" id="XM_031921259">
    <property type="protein sequence ID" value="XP_031777119"/>
    <property type="gene ID" value="LOC107981265"/>
</dbReference>